<dbReference type="InterPro" id="IPR029063">
    <property type="entry name" value="SAM-dependent_MTases_sf"/>
</dbReference>
<keyword evidence="3" id="KW-1185">Reference proteome</keyword>
<name>A0A919PN74_9ACTN</name>
<gene>
    <name evidence="2" type="ORF">Dsi01nite_032890</name>
</gene>
<evidence type="ECO:0000313" key="2">
    <source>
        <dbReference type="EMBL" id="GIG45248.1"/>
    </source>
</evidence>
<sequence>MHDDDRLARLARGWDEAAAGYEAYYVPRFAPWVADAVDAVTAGPLPDGPILVPCCGTFPELPALAARLPDRDVTGLDLSAGMVRLARERATPYHRATVEQGDASTLAERWTGRCAAVVSVFGLQQLPEPDVAIGSWAAALRPGGVLSVLFWPRHSEADGPFARLGEVVHRHMPRGDDTWPDRLTPALTAAGLVVERDERPAHPMSHPDAATFFDAHTRAGPGRPLAIARGEAFVARLRAEFLAASPRGVWSHRPSARHLVARYHRRDE</sequence>
<dbReference type="InterPro" id="IPR041698">
    <property type="entry name" value="Methyltransf_25"/>
</dbReference>
<dbReference type="AlphaFoldDB" id="A0A919PN74"/>
<dbReference type="EMBL" id="BONQ01000050">
    <property type="protein sequence ID" value="GIG45248.1"/>
    <property type="molecule type" value="Genomic_DNA"/>
</dbReference>
<evidence type="ECO:0000313" key="3">
    <source>
        <dbReference type="Proteomes" id="UP000660611"/>
    </source>
</evidence>
<dbReference type="SUPFAM" id="SSF53335">
    <property type="entry name" value="S-adenosyl-L-methionine-dependent methyltransferases"/>
    <property type="match status" value="1"/>
</dbReference>
<dbReference type="RefSeq" id="WP_203847043.1">
    <property type="nucleotide sequence ID" value="NZ_BAAAVW010000009.1"/>
</dbReference>
<organism evidence="2 3">
    <name type="scientific">Dactylosporangium siamense</name>
    <dbReference type="NCBI Taxonomy" id="685454"/>
    <lineage>
        <taxon>Bacteria</taxon>
        <taxon>Bacillati</taxon>
        <taxon>Actinomycetota</taxon>
        <taxon>Actinomycetes</taxon>
        <taxon>Micromonosporales</taxon>
        <taxon>Micromonosporaceae</taxon>
        <taxon>Dactylosporangium</taxon>
    </lineage>
</organism>
<comment type="caution">
    <text evidence="2">The sequence shown here is derived from an EMBL/GenBank/DDBJ whole genome shotgun (WGS) entry which is preliminary data.</text>
</comment>
<proteinExistence type="predicted"/>
<reference evidence="2" key="1">
    <citation type="submission" date="2021-01" db="EMBL/GenBank/DDBJ databases">
        <title>Whole genome shotgun sequence of Dactylosporangium siamense NBRC 106093.</title>
        <authorList>
            <person name="Komaki H."/>
            <person name="Tamura T."/>
        </authorList>
    </citation>
    <scope>NUCLEOTIDE SEQUENCE</scope>
    <source>
        <strain evidence="2">NBRC 106093</strain>
    </source>
</reference>
<dbReference type="Gene3D" id="3.40.50.150">
    <property type="entry name" value="Vaccinia Virus protein VP39"/>
    <property type="match status" value="1"/>
</dbReference>
<accession>A0A919PN74</accession>
<dbReference type="Pfam" id="PF13649">
    <property type="entry name" value="Methyltransf_25"/>
    <property type="match status" value="1"/>
</dbReference>
<feature type="domain" description="Methyltransferase" evidence="1">
    <location>
        <begin position="51"/>
        <end position="144"/>
    </location>
</feature>
<evidence type="ECO:0000259" key="1">
    <source>
        <dbReference type="Pfam" id="PF13649"/>
    </source>
</evidence>
<dbReference type="Proteomes" id="UP000660611">
    <property type="component" value="Unassembled WGS sequence"/>
</dbReference>
<protein>
    <recommendedName>
        <fullName evidence="1">Methyltransferase domain-containing protein</fullName>
    </recommendedName>
</protein>
<dbReference type="CDD" id="cd02440">
    <property type="entry name" value="AdoMet_MTases"/>
    <property type="match status" value="1"/>
</dbReference>